<dbReference type="eggNOG" id="ENOG5032P14">
    <property type="taxonomic scope" value="Bacteria"/>
</dbReference>
<dbReference type="EMBL" id="CP002606">
    <property type="protein sequence ID" value="AEA33315.1"/>
    <property type="molecule type" value="Genomic_DNA"/>
</dbReference>
<evidence type="ECO:0000313" key="2">
    <source>
        <dbReference type="Proteomes" id="UP000008139"/>
    </source>
</evidence>
<evidence type="ECO:0000313" key="1">
    <source>
        <dbReference type="EMBL" id="AEA33315.1"/>
    </source>
</evidence>
<dbReference type="STRING" id="760142.Hipma_0338"/>
<dbReference type="Proteomes" id="UP000008139">
    <property type="component" value="Chromosome"/>
</dbReference>
<dbReference type="KEGG" id="hmr:Hipma_0338"/>
<dbReference type="RefSeq" id="WP_013681359.1">
    <property type="nucleotide sequence ID" value="NC_015318.1"/>
</dbReference>
<protein>
    <submittedName>
        <fullName evidence="1">Uncharacterized protein</fullName>
    </submittedName>
</protein>
<dbReference type="HOGENOM" id="CLU_2734526_0_0_7"/>
<sequence length="71" mass="8496">MNKGIECKIGFHFCGSQEEKEAFVYKLKQLGGDAEVVINENSNCWDVIVYNRFFYDREQEEDFLNDEIFFR</sequence>
<organism evidence="1 2">
    <name type="scientific">Hippea maritima (strain ATCC 700847 / DSM 10411 / MH2)</name>
    <dbReference type="NCBI Taxonomy" id="760142"/>
    <lineage>
        <taxon>Bacteria</taxon>
        <taxon>Pseudomonadati</taxon>
        <taxon>Campylobacterota</taxon>
        <taxon>Desulfurellia</taxon>
        <taxon>Desulfurellales</taxon>
        <taxon>Hippeaceae</taxon>
        <taxon>Hippea</taxon>
    </lineage>
</organism>
<dbReference type="AlphaFoldDB" id="F2LTJ0"/>
<keyword evidence="2" id="KW-1185">Reference proteome</keyword>
<name>F2LTJ0_HIPMA</name>
<gene>
    <name evidence="1" type="ordered locus">Hipma_0338</name>
</gene>
<proteinExistence type="predicted"/>
<reference evidence="1 2" key="1">
    <citation type="journal article" date="2011" name="Stand. Genomic Sci.">
        <title>Complete genome sequence of the thermophilic sulfur-reducer Hippea maritima type strain (MH(2)).</title>
        <authorList>
            <person name="Huntemann M."/>
            <person name="Lu M."/>
            <person name="Nolan M."/>
            <person name="Lapidus A."/>
            <person name="Lucas S."/>
            <person name="Hammon N."/>
            <person name="Deshpande S."/>
            <person name="Cheng J.F."/>
            <person name="Tapia R."/>
            <person name="Han C."/>
            <person name="Goodwin L."/>
            <person name="Pitluck S."/>
            <person name="Liolios K."/>
            <person name="Pagani I."/>
            <person name="Ivanova N."/>
            <person name="Ovchinikova G."/>
            <person name="Pati A."/>
            <person name="Chen A."/>
            <person name="Palaniappan K."/>
            <person name="Land M."/>
            <person name="Hauser L."/>
            <person name="Jeffries C.D."/>
            <person name="Detter J.C."/>
            <person name="Brambilla E.M."/>
            <person name="Rohde M."/>
            <person name="Spring S."/>
            <person name="Goker M."/>
            <person name="Woyke T."/>
            <person name="Bristow J."/>
            <person name="Eisen J.A."/>
            <person name="Markowitz V."/>
            <person name="Hugenholtz P."/>
            <person name="Kyrpides N.C."/>
            <person name="Klenk H.P."/>
            <person name="Mavromatis K."/>
        </authorList>
    </citation>
    <scope>NUCLEOTIDE SEQUENCE [LARGE SCALE GENOMIC DNA]</scope>
    <source>
        <strain evidence="2">ATCC 700847 / DSM 10411 / MH2</strain>
    </source>
</reference>
<dbReference type="OrthoDB" id="5519037at2"/>
<accession>F2LTJ0</accession>
<dbReference type="InParanoid" id="F2LTJ0"/>
<reference evidence="2" key="2">
    <citation type="submission" date="2011-03" db="EMBL/GenBank/DDBJ databases">
        <title>The complete genome of Hippea maritima DSM 10411.</title>
        <authorList>
            <consortium name="US DOE Joint Genome Institute (JGI-PGF)"/>
            <person name="Lucas S."/>
            <person name="Copeland A."/>
            <person name="Lapidus A."/>
            <person name="Bruce D."/>
            <person name="Goodwin L."/>
            <person name="Pitluck S."/>
            <person name="Peters L."/>
            <person name="Kyrpides N."/>
            <person name="Mavromatis K."/>
            <person name="Pagani I."/>
            <person name="Ivanova N."/>
            <person name="Mikhailova N."/>
            <person name="Lu M."/>
            <person name="Detter J.C."/>
            <person name="Tapia R."/>
            <person name="Han C."/>
            <person name="Land M."/>
            <person name="Hauser L."/>
            <person name="Markowitz V."/>
            <person name="Cheng J.-F."/>
            <person name="Hugenholtz P."/>
            <person name="Woyke T."/>
            <person name="Wu D."/>
            <person name="Spring S."/>
            <person name="Schroeder M."/>
            <person name="Brambilla E."/>
            <person name="Klenk H.-P."/>
            <person name="Eisen J.A."/>
        </authorList>
    </citation>
    <scope>NUCLEOTIDE SEQUENCE [LARGE SCALE GENOMIC DNA]</scope>
    <source>
        <strain evidence="2">ATCC 700847 / DSM 10411 / MH2</strain>
    </source>
</reference>